<evidence type="ECO:0000313" key="2">
    <source>
        <dbReference type="Proteomes" id="UP000182409"/>
    </source>
</evidence>
<gene>
    <name evidence="1" type="ORF">SAMN05443244_1649</name>
</gene>
<sequence length="300" mass="32516">MTPQEIVTRFADLCSEDLPSPGGGRTSVRHRRIFDAGREDLSLAKLAEAHWDAVAILRESGREPVEGAKYAVWASEIPGRAMEFAEGRLTGIKEFCSGAGLVNRALISAGALLLEVDLTAHPEQIQTDSTGWQTEAFRATQTSALTFVNYPATIVGENSWYVERPGFWQGACGPAAAWAGGAAGLLDYAMTAKRDDAHTSAHLAAMHANVWATEAILSAAAAEFDLDPARNAMERALEVRHLVEQLCTDTLRRFARALGPAPLAKNAGMARRYAELDLFLRQSHAERDLESLGRSLRSQG</sequence>
<dbReference type="AlphaFoldDB" id="A0A1H4LMN7"/>
<organism evidence="1 2">
    <name type="scientific">Terriglobus roseus</name>
    <dbReference type="NCBI Taxonomy" id="392734"/>
    <lineage>
        <taxon>Bacteria</taxon>
        <taxon>Pseudomonadati</taxon>
        <taxon>Acidobacteriota</taxon>
        <taxon>Terriglobia</taxon>
        <taxon>Terriglobales</taxon>
        <taxon>Acidobacteriaceae</taxon>
        <taxon>Terriglobus</taxon>
    </lineage>
</organism>
<evidence type="ECO:0000313" key="1">
    <source>
        <dbReference type="EMBL" id="SEB71858.1"/>
    </source>
</evidence>
<dbReference type="EMBL" id="FNSD01000001">
    <property type="protein sequence ID" value="SEB71858.1"/>
    <property type="molecule type" value="Genomic_DNA"/>
</dbReference>
<evidence type="ECO:0008006" key="3">
    <source>
        <dbReference type="Google" id="ProtNLM"/>
    </source>
</evidence>
<name>A0A1H4LMN7_9BACT</name>
<dbReference type="OrthoDB" id="107064at2"/>
<proteinExistence type="predicted"/>
<dbReference type="Proteomes" id="UP000182409">
    <property type="component" value="Unassembled WGS sequence"/>
</dbReference>
<protein>
    <recommendedName>
        <fullName evidence="3">Acyl-CoA dehydrogenase</fullName>
    </recommendedName>
</protein>
<accession>A0A1H4LMN7</accession>
<dbReference type="RefSeq" id="WP_083350403.1">
    <property type="nucleotide sequence ID" value="NZ_FNSD01000001.1"/>
</dbReference>
<reference evidence="1 2" key="1">
    <citation type="submission" date="2016-10" db="EMBL/GenBank/DDBJ databases">
        <authorList>
            <person name="de Groot N.N."/>
        </authorList>
    </citation>
    <scope>NUCLEOTIDE SEQUENCE [LARGE SCALE GENOMIC DNA]</scope>
    <source>
        <strain evidence="1 2">AB35.6</strain>
    </source>
</reference>